<dbReference type="Pfam" id="PF16220">
    <property type="entry name" value="DUF4880"/>
    <property type="match status" value="1"/>
</dbReference>
<dbReference type="AlphaFoldDB" id="A0A3P4AWW5"/>
<dbReference type="PANTHER" id="PTHR30273:SF2">
    <property type="entry name" value="PROTEIN FECR"/>
    <property type="match status" value="1"/>
</dbReference>
<evidence type="ECO:0000313" key="4">
    <source>
        <dbReference type="Proteomes" id="UP000277294"/>
    </source>
</evidence>
<name>A0A3P4AWW5_9BURK</name>
<dbReference type="Pfam" id="PF04773">
    <property type="entry name" value="FecR"/>
    <property type="match status" value="1"/>
</dbReference>
<dbReference type="Proteomes" id="UP000277294">
    <property type="component" value="Unassembled WGS sequence"/>
</dbReference>
<evidence type="ECO:0000313" key="3">
    <source>
        <dbReference type="EMBL" id="VCU68527.1"/>
    </source>
</evidence>
<dbReference type="InterPro" id="IPR032623">
    <property type="entry name" value="FecR_N"/>
</dbReference>
<gene>
    <name evidence="3" type="ORF">PIGHUM_00581</name>
</gene>
<proteinExistence type="predicted"/>
<dbReference type="InterPro" id="IPR006860">
    <property type="entry name" value="FecR"/>
</dbReference>
<dbReference type="GO" id="GO:0016989">
    <property type="term" value="F:sigma factor antagonist activity"/>
    <property type="evidence" value="ECO:0007669"/>
    <property type="project" value="TreeGrafter"/>
</dbReference>
<dbReference type="PIRSF" id="PIRSF018266">
    <property type="entry name" value="FecR"/>
    <property type="match status" value="1"/>
</dbReference>
<sequence length="318" mass="35037">MNTRRSPAADPLDPAIAQAAGEWFALLSSEACTEADRGAWRQWRDAHPQHEHAWQRVEQVARRFGMLEPSAALTALGRGAPRRQFLQTLAVAGVAVGAGWLGYRHVPWRAWTADYQTAVGERREIILADGTRLMLNTATAVNVTYSAHVRRVELVRGELHIATAADRLARRFVVATRFADLVPVGTRFSVRQQEEWVRLMVHEGAVQIENPQPVRRVPAGATVLISAQGLGDTTPNPENADTWMHGMLLADGMPLADFVAELGRYRRGRLTCDPAVAGLRLSGTFPLQDTDRALAAVSRALPVRIVEMTPLWVRIAVA</sequence>
<feature type="domain" description="FecR protein" evidence="1">
    <location>
        <begin position="114"/>
        <end position="207"/>
    </location>
</feature>
<keyword evidence="4" id="KW-1185">Reference proteome</keyword>
<dbReference type="EMBL" id="UWPJ01000006">
    <property type="protein sequence ID" value="VCU68527.1"/>
    <property type="molecule type" value="Genomic_DNA"/>
</dbReference>
<dbReference type="NCBIfam" id="TIGR01409">
    <property type="entry name" value="TAT_signal_seq"/>
    <property type="match status" value="1"/>
</dbReference>
<feature type="domain" description="FecR N-terminal" evidence="2">
    <location>
        <begin position="18"/>
        <end position="60"/>
    </location>
</feature>
<accession>A0A3P4AWW5</accession>
<protein>
    <submittedName>
        <fullName evidence="3">Fec operon regulator FecR</fullName>
    </submittedName>
</protein>
<dbReference type="InterPro" id="IPR019546">
    <property type="entry name" value="TAT_signal_bac_arc"/>
</dbReference>
<reference evidence="3 4" key="1">
    <citation type="submission" date="2018-10" db="EMBL/GenBank/DDBJ databases">
        <authorList>
            <person name="Criscuolo A."/>
        </authorList>
    </citation>
    <scope>NUCLEOTIDE SEQUENCE [LARGE SCALE GENOMIC DNA]</scope>
    <source>
        <strain evidence="3">DnA1</strain>
    </source>
</reference>
<dbReference type="PANTHER" id="PTHR30273">
    <property type="entry name" value="PERIPLASMIC SIGNAL SENSOR AND SIGMA FACTOR ACTIVATOR FECR-RELATED"/>
    <property type="match status" value="1"/>
</dbReference>
<evidence type="ECO:0000259" key="2">
    <source>
        <dbReference type="Pfam" id="PF16220"/>
    </source>
</evidence>
<dbReference type="InterPro" id="IPR012373">
    <property type="entry name" value="Ferrdict_sens_TM"/>
</dbReference>
<dbReference type="Gene3D" id="2.60.120.1440">
    <property type="match status" value="1"/>
</dbReference>
<organism evidence="3 4">
    <name type="scientific">Pigmentiphaga humi</name>
    <dbReference type="NCBI Taxonomy" id="2478468"/>
    <lineage>
        <taxon>Bacteria</taxon>
        <taxon>Pseudomonadati</taxon>
        <taxon>Pseudomonadota</taxon>
        <taxon>Betaproteobacteria</taxon>
        <taxon>Burkholderiales</taxon>
        <taxon>Alcaligenaceae</taxon>
        <taxon>Pigmentiphaga</taxon>
    </lineage>
</organism>
<dbReference type="RefSeq" id="WP_124077767.1">
    <property type="nucleotide sequence ID" value="NZ_UWPJ01000006.1"/>
</dbReference>
<evidence type="ECO:0000259" key="1">
    <source>
        <dbReference type="Pfam" id="PF04773"/>
    </source>
</evidence>
<dbReference type="OrthoDB" id="1100567at2"/>